<evidence type="ECO:0000313" key="3">
    <source>
        <dbReference type="EMBL" id="CCH35574.1"/>
    </source>
</evidence>
<evidence type="ECO:0000259" key="2">
    <source>
        <dbReference type="PROSITE" id="PS50043"/>
    </source>
</evidence>
<feature type="domain" description="HTH luxR-type" evidence="2">
    <location>
        <begin position="186"/>
        <end position="251"/>
    </location>
</feature>
<dbReference type="SMART" id="SM00421">
    <property type="entry name" value="HTH_LUXR"/>
    <property type="match status" value="1"/>
</dbReference>
<dbReference type="InterPro" id="IPR011006">
    <property type="entry name" value="CheY-like_superfamily"/>
</dbReference>
<dbReference type="EMBL" id="HE804045">
    <property type="protein sequence ID" value="CCH35574.1"/>
    <property type="molecule type" value="Genomic_DNA"/>
</dbReference>
<dbReference type="InterPro" id="IPR039420">
    <property type="entry name" value="WalR-like"/>
</dbReference>
<dbReference type="PRINTS" id="PR00038">
    <property type="entry name" value="HTHLUXR"/>
</dbReference>
<organism evidence="3 4">
    <name type="scientific">Saccharothrix espanaensis (strain ATCC 51144 / DSM 44229 / JCM 9112 / NBRC 15066 / NRRL 15764)</name>
    <dbReference type="NCBI Taxonomy" id="1179773"/>
    <lineage>
        <taxon>Bacteria</taxon>
        <taxon>Bacillati</taxon>
        <taxon>Actinomycetota</taxon>
        <taxon>Actinomycetes</taxon>
        <taxon>Pseudonocardiales</taxon>
        <taxon>Pseudonocardiaceae</taxon>
        <taxon>Saccharothrix</taxon>
    </lineage>
</organism>
<dbReference type="PROSITE" id="PS50043">
    <property type="entry name" value="HTH_LUXR_2"/>
    <property type="match status" value="1"/>
</dbReference>
<dbReference type="AlphaFoldDB" id="K0KFP5"/>
<proteinExistence type="predicted"/>
<keyword evidence="1" id="KW-0238">DNA-binding</keyword>
<protein>
    <submittedName>
        <fullName evidence="3">Transcriptional regulator, LuxR family</fullName>
    </submittedName>
</protein>
<dbReference type="GO" id="GO:0006355">
    <property type="term" value="P:regulation of DNA-templated transcription"/>
    <property type="evidence" value="ECO:0007669"/>
    <property type="project" value="InterPro"/>
</dbReference>
<dbReference type="Gene3D" id="3.40.50.2300">
    <property type="match status" value="1"/>
</dbReference>
<dbReference type="BioCyc" id="SESP1179773:BN6_RS40510-MONOMER"/>
<dbReference type="Pfam" id="PF00196">
    <property type="entry name" value="GerE"/>
    <property type="match status" value="1"/>
</dbReference>
<evidence type="ECO:0000256" key="1">
    <source>
        <dbReference type="ARBA" id="ARBA00023125"/>
    </source>
</evidence>
<keyword evidence="4" id="KW-1185">Reference proteome</keyword>
<dbReference type="PROSITE" id="PS00622">
    <property type="entry name" value="HTH_LUXR_1"/>
    <property type="match status" value="1"/>
</dbReference>
<dbReference type="SUPFAM" id="SSF46894">
    <property type="entry name" value="C-terminal effector domain of the bipartite response regulators"/>
    <property type="match status" value="1"/>
</dbReference>
<accession>K0KFP5</accession>
<dbReference type="CDD" id="cd06170">
    <property type="entry name" value="LuxR_C_like"/>
    <property type="match status" value="1"/>
</dbReference>
<dbReference type="STRING" id="1179773.BN6_83580"/>
<dbReference type="PANTHER" id="PTHR43214">
    <property type="entry name" value="TWO-COMPONENT RESPONSE REGULATOR"/>
    <property type="match status" value="1"/>
</dbReference>
<gene>
    <name evidence="3" type="ordered locus">BN6_83580</name>
</gene>
<dbReference type="SUPFAM" id="SSF52172">
    <property type="entry name" value="CheY-like"/>
    <property type="match status" value="1"/>
</dbReference>
<dbReference type="PATRIC" id="fig|1179773.3.peg.8438"/>
<dbReference type="GO" id="GO:0003677">
    <property type="term" value="F:DNA binding"/>
    <property type="evidence" value="ECO:0007669"/>
    <property type="project" value="UniProtKB-KW"/>
</dbReference>
<dbReference type="Proteomes" id="UP000006281">
    <property type="component" value="Chromosome"/>
</dbReference>
<dbReference type="InterPro" id="IPR016032">
    <property type="entry name" value="Sig_transdc_resp-reg_C-effctor"/>
</dbReference>
<name>K0KFP5_SACES</name>
<evidence type="ECO:0000313" key="4">
    <source>
        <dbReference type="Proteomes" id="UP000006281"/>
    </source>
</evidence>
<reference evidence="3 4" key="1">
    <citation type="journal article" date="2012" name="BMC Genomics">
        <title>Complete genome sequence of Saccharothrix espanaensis DSM 44229T and comparison to the other completely sequenced Pseudonocardiaceae.</title>
        <authorList>
            <person name="Strobel T."/>
            <person name="Al-Dilaimi A."/>
            <person name="Blom J."/>
            <person name="Gessner A."/>
            <person name="Kalinowski J."/>
            <person name="Luzhetska M."/>
            <person name="Puhler A."/>
            <person name="Szczepanowski R."/>
            <person name="Bechthold A."/>
            <person name="Ruckert C."/>
        </authorList>
    </citation>
    <scope>NUCLEOTIDE SEQUENCE [LARGE SCALE GENOMIC DNA]</scope>
    <source>
        <strain evidence="4">ATCC 51144 / DSM 44229 / JCM 9112 / NBRC 15066 / NRRL 15764</strain>
    </source>
</reference>
<dbReference type="KEGG" id="sesp:BN6_83580"/>
<dbReference type="eggNOG" id="COG2197">
    <property type="taxonomic scope" value="Bacteria"/>
</dbReference>
<dbReference type="InterPro" id="IPR000792">
    <property type="entry name" value="Tscrpt_reg_LuxR_C"/>
</dbReference>
<dbReference type="HOGENOM" id="CLU_000445_90_10_11"/>
<sequence>MRGRRIPKVFPRNSVMSSRFATPTHMRTGVNARPSSAAGAGRHVSGPGIALVDPIPLFREGLSAVVRRTPGLHWLGSTGHLHTAVRLHERLRPDVLLIDSVLDPQGHLATLLVGNDPQLLVISLVREPHRTAKYVRAALAAGVRGMVPRAGEIGEVLQAIVRGHQERMYLDPTLAPLAAGFTPTAEAGSRRALSRREYEVLQLIADGLENQAVANELYVSVETVRTHVKNILRKLRARDRTHAVSLAYQAGLLSSNMK</sequence>